<protein>
    <submittedName>
        <fullName evidence="2">TldD/PmbA family protein</fullName>
    </submittedName>
</protein>
<dbReference type="Gene3D" id="3.30.2290.10">
    <property type="entry name" value="PmbA/TldD superfamily"/>
    <property type="match status" value="1"/>
</dbReference>
<keyword evidence="3" id="KW-1185">Reference proteome</keyword>
<dbReference type="InterPro" id="IPR036059">
    <property type="entry name" value="TldD/PmbA_sf"/>
</dbReference>
<dbReference type="SUPFAM" id="SSF111283">
    <property type="entry name" value="Putative modulator of DNA gyrase, PmbA/TldD"/>
    <property type="match status" value="1"/>
</dbReference>
<dbReference type="InterPro" id="IPR035068">
    <property type="entry name" value="TldD/PmbA_N"/>
</dbReference>
<name>A0ABS2TQT2_9ACTN</name>
<dbReference type="Proteomes" id="UP000749040">
    <property type="component" value="Unassembled WGS sequence"/>
</dbReference>
<evidence type="ECO:0000259" key="1">
    <source>
        <dbReference type="Pfam" id="PF19289"/>
    </source>
</evidence>
<dbReference type="PANTHER" id="PTHR43666">
    <property type="entry name" value="TLDD PROTEIN"/>
    <property type="match status" value="1"/>
</dbReference>
<reference evidence="2 3" key="1">
    <citation type="submission" date="2021-01" db="EMBL/GenBank/DDBJ databases">
        <title>Streptomyces acididurans sp. nov., isolated from a peat swamp forest soil.</title>
        <authorList>
            <person name="Chantavorakit T."/>
            <person name="Duangmal K."/>
        </authorList>
    </citation>
    <scope>NUCLEOTIDE SEQUENCE [LARGE SCALE GENOMIC DNA]</scope>
    <source>
        <strain evidence="2 3">KK5PA1</strain>
    </source>
</reference>
<accession>A0ABS2TQT2</accession>
<dbReference type="EMBL" id="JADKYB010000006">
    <property type="protein sequence ID" value="MBM9505698.1"/>
    <property type="molecule type" value="Genomic_DNA"/>
</dbReference>
<comment type="caution">
    <text evidence="2">The sequence shown here is derived from an EMBL/GenBank/DDBJ whole genome shotgun (WGS) entry which is preliminary data.</text>
</comment>
<dbReference type="RefSeq" id="WP_205357530.1">
    <property type="nucleotide sequence ID" value="NZ_JADKYB010000006.1"/>
</dbReference>
<dbReference type="InterPro" id="IPR045569">
    <property type="entry name" value="Metalloprtase-TldD/E_C"/>
</dbReference>
<evidence type="ECO:0000313" key="3">
    <source>
        <dbReference type="Proteomes" id="UP000749040"/>
    </source>
</evidence>
<evidence type="ECO:0000313" key="2">
    <source>
        <dbReference type="EMBL" id="MBM9505698.1"/>
    </source>
</evidence>
<organism evidence="2 3">
    <name type="scientific">Actinacidiphila acididurans</name>
    <dbReference type="NCBI Taxonomy" id="2784346"/>
    <lineage>
        <taxon>Bacteria</taxon>
        <taxon>Bacillati</taxon>
        <taxon>Actinomycetota</taxon>
        <taxon>Actinomycetes</taxon>
        <taxon>Kitasatosporales</taxon>
        <taxon>Streptomycetaceae</taxon>
        <taxon>Actinacidiphila</taxon>
    </lineage>
</organism>
<dbReference type="PANTHER" id="PTHR43666:SF1">
    <property type="entry name" value="CONSERVED PROTEIN"/>
    <property type="match status" value="1"/>
</dbReference>
<proteinExistence type="predicted"/>
<feature type="domain" description="Metalloprotease TldD/E C-terminal" evidence="1">
    <location>
        <begin position="225"/>
        <end position="456"/>
    </location>
</feature>
<gene>
    <name evidence="2" type="ORF">ITX44_14275</name>
</gene>
<sequence length="462" mass="48663">MTTTKPHEIVERALELSRADGCVVIADERSSANLRWAGNALTTNGVTRGRTLTVIATVDGAQGTASGVVSRSAVTADELEPLVRAAEAAARESGPAEDAQPLVAGDKAAAGFTEPPAETGPQVFGRFAPALGEAFGAARAGGRELYGFAFHSVTSTYLGTSTGVRLRHDQPTGTLEVNAKSPDHAKSAWAGAATRDFTDVDPLAMDADLAQRLAWAERRVDLPAGRYETLLPPTAVADLLIYQVWSSGARDAAEGRTVFAKQGGGTRVGEKLSALPLTLRSDPGAPGLEAAPFVIAHASGDDSSVFDNGLPVEPVEWIREGTLNRLVTTRHSAKLTGLPVAPAGDNLILDGGSDRSLADMVAGTERGLLLTCLWYIREVDPATLLLTGLTRDGVYLVEGGEVTGVVNNFRFNESPVDLLGRATEAGRTERTLPREWSDWFTRAAAPALRIPDFNMSSVSQGV</sequence>
<dbReference type="Pfam" id="PF19289">
    <property type="entry name" value="PmbA_TldD_3rd"/>
    <property type="match status" value="1"/>
</dbReference>